<evidence type="ECO:0000313" key="8">
    <source>
        <dbReference type="EMBL" id="KAL0247308.1"/>
    </source>
</evidence>
<dbReference type="RefSeq" id="XP_066613269.1">
    <property type="nucleotide sequence ID" value="XM_066758821.1"/>
</dbReference>
<dbReference type="InterPro" id="IPR036259">
    <property type="entry name" value="MFS_trans_sf"/>
</dbReference>
<keyword evidence="3 7" id="KW-0812">Transmembrane</keyword>
<feature type="transmembrane region" description="Helical" evidence="7">
    <location>
        <begin position="113"/>
        <end position="132"/>
    </location>
</feature>
<keyword evidence="5 7" id="KW-0472">Membrane</keyword>
<protein>
    <recommendedName>
        <fullName evidence="10">Solute carrier family 45, member 1/2/4</fullName>
    </recommendedName>
</protein>
<evidence type="ECO:0000256" key="1">
    <source>
        <dbReference type="ARBA" id="ARBA00004141"/>
    </source>
</evidence>
<dbReference type="Pfam" id="PF07690">
    <property type="entry name" value="MFS_1"/>
    <property type="match status" value="1"/>
</dbReference>
<dbReference type="PANTHER" id="PTHR19432">
    <property type="entry name" value="SUGAR TRANSPORTER"/>
    <property type="match status" value="1"/>
</dbReference>
<feature type="transmembrane region" description="Helical" evidence="7">
    <location>
        <begin position="445"/>
        <end position="463"/>
    </location>
</feature>
<evidence type="ECO:0000256" key="4">
    <source>
        <dbReference type="ARBA" id="ARBA00022989"/>
    </source>
</evidence>
<evidence type="ECO:0000256" key="6">
    <source>
        <dbReference type="SAM" id="MobiDB-lite"/>
    </source>
</evidence>
<feature type="transmembrane region" description="Helical" evidence="7">
    <location>
        <begin position="692"/>
        <end position="712"/>
    </location>
</feature>
<feature type="transmembrane region" description="Helical" evidence="7">
    <location>
        <begin position="144"/>
        <end position="165"/>
    </location>
</feature>
<comment type="caution">
    <text evidence="8">The sequence shown here is derived from an EMBL/GenBank/DDBJ whole genome shotgun (WGS) entry which is preliminary data.</text>
</comment>
<feature type="region of interest" description="Disordered" evidence="6">
    <location>
        <begin position="514"/>
        <end position="590"/>
    </location>
</feature>
<evidence type="ECO:0000256" key="7">
    <source>
        <dbReference type="SAM" id="Phobius"/>
    </source>
</evidence>
<keyword evidence="9" id="KW-1185">Reference proteome</keyword>
<dbReference type="Gene3D" id="1.20.1250.20">
    <property type="entry name" value="MFS general substrate transporter like domains"/>
    <property type="match status" value="1"/>
</dbReference>
<sequence length="813" mass="88093">MTGGAFFASAAENDEEYEMGPVGEAHAVQWIGTAGVKGPKWARLPLLTVGMLGIQCVWSIEMGYASPYLLELGLSKSFMSLVFMAGPLSGLIVQPLVGIFADRSRSPLGRRRPFMLAGCLICVSAMMLLGWSREVAAIFGGGQWLAIALAVWAIYCIDFSINAVMSTDRALVVDTLPPREQEEGSAWAGRMFGFGSVAGFFVGNLDLAPVLPFLGKTQLQILSFLTSAVLMVTHSFTSWAVSERVLLRDDRPQTKSGLKSNLKSIWENMFSLPPGIRTVCIVQFFASLGWFPILFFTTVWVSEIYKASVPSDGIDPATFDSRAVRSGARALLLQALVNIVTSIGLPFLVAESGVQPSENVVGYEPIEGNASQGIGLGIANGNGDGHGPQARVETPPNSALWKRTREDLENGTFFRRLLHSFQGMVNHAKKGEWGIPIKGLTLVRVWWISQFVFAAAMAGSWFVNSVGGAYVIIATTGFCWALSQWAPYSLLGELILIDGSIQRDRPINLSRMRVRRNSSDAEPRPSTALFDAEESSHPIIPPSNANLSRVSTPLHSRHASRTSLPLDRENNDSRERTRFSSPSPGLDRQANFDRAKFVSHKSNLSLEGEGLSPLVIQGETRVEPAFGSTVILRHSDEMSRSEGEEEEYNEMGHVRGNSLSTHHSPRESGDYNLNGTKGTADKAGVILGIHNVFLVLPQFIVTVLSSVIFWLMEPSKSLPTHHPGSVPVPDTNATVAAVIANFSVPEDAASATMEVAGQVAKRVVELVSREGVDVDVSSPDAVGLIFRIGGVSAAVGGWICWRLARDWARGQGI</sequence>
<feature type="compositionally biased region" description="Polar residues" evidence="6">
    <location>
        <begin position="543"/>
        <end position="554"/>
    </location>
</feature>
<feature type="transmembrane region" description="Helical" evidence="7">
    <location>
        <begin position="46"/>
        <end position="66"/>
    </location>
</feature>
<feature type="transmembrane region" description="Helical" evidence="7">
    <location>
        <begin position="219"/>
        <end position="241"/>
    </location>
</feature>
<feature type="transmembrane region" description="Helical" evidence="7">
    <location>
        <begin position="279"/>
        <end position="301"/>
    </location>
</feature>
<name>A0ABR3BRL4_9TREE</name>
<keyword evidence="2" id="KW-0813">Transport</keyword>
<dbReference type="SUPFAM" id="SSF103473">
    <property type="entry name" value="MFS general substrate transporter"/>
    <property type="match status" value="1"/>
</dbReference>
<dbReference type="EMBL" id="ATAM02000007">
    <property type="protein sequence ID" value="KAL0247308.1"/>
    <property type="molecule type" value="Genomic_DNA"/>
</dbReference>
<comment type="subcellular location">
    <subcellularLocation>
        <location evidence="1">Membrane</location>
        <topology evidence="1">Multi-pass membrane protein</topology>
    </subcellularLocation>
</comment>
<feature type="transmembrane region" description="Helical" evidence="7">
    <location>
        <begin position="784"/>
        <end position="804"/>
    </location>
</feature>
<dbReference type="GeneID" id="91991200"/>
<evidence type="ECO:0000256" key="2">
    <source>
        <dbReference type="ARBA" id="ARBA00022448"/>
    </source>
</evidence>
<dbReference type="PANTHER" id="PTHR19432:SF91">
    <property type="entry name" value="GENERAL ALPHA-GLUCOSIDE PERMEASE"/>
    <property type="match status" value="1"/>
</dbReference>
<feature type="transmembrane region" description="Helical" evidence="7">
    <location>
        <begin position="78"/>
        <end position="101"/>
    </location>
</feature>
<organism evidence="8 9">
    <name type="scientific">Cryptococcus tetragattii IND107</name>
    <dbReference type="NCBI Taxonomy" id="1296105"/>
    <lineage>
        <taxon>Eukaryota</taxon>
        <taxon>Fungi</taxon>
        <taxon>Dikarya</taxon>
        <taxon>Basidiomycota</taxon>
        <taxon>Agaricomycotina</taxon>
        <taxon>Tremellomycetes</taxon>
        <taxon>Tremellales</taxon>
        <taxon>Cryptococcaceae</taxon>
        <taxon>Cryptococcus</taxon>
        <taxon>Cryptococcus gattii species complex</taxon>
    </lineage>
</organism>
<keyword evidence="4 7" id="KW-1133">Transmembrane helix</keyword>
<gene>
    <name evidence="8" type="ORF">I308_104344</name>
</gene>
<evidence type="ECO:0000256" key="5">
    <source>
        <dbReference type="ARBA" id="ARBA00023136"/>
    </source>
</evidence>
<proteinExistence type="predicted"/>
<accession>A0ABR3BRL4</accession>
<feature type="transmembrane region" description="Helical" evidence="7">
    <location>
        <begin position="186"/>
        <end position="207"/>
    </location>
</feature>
<evidence type="ECO:0000313" key="9">
    <source>
        <dbReference type="Proteomes" id="UP000054399"/>
    </source>
</evidence>
<dbReference type="Proteomes" id="UP000054399">
    <property type="component" value="Unassembled WGS sequence"/>
</dbReference>
<reference evidence="9" key="1">
    <citation type="submission" date="2015-01" db="EMBL/GenBank/DDBJ databases">
        <title>The Genome Sequence of Cryptococcus gattii MMRL2647.</title>
        <authorList>
            <consortium name="The Broad Institute Genomics Platform"/>
            <person name="Cuomo C."/>
            <person name="Litvintseva A."/>
            <person name="Chen Y."/>
            <person name="Heitman J."/>
            <person name="Sun S."/>
            <person name="Springer D."/>
            <person name="Dromer F."/>
            <person name="Young S."/>
            <person name="Zeng Q."/>
            <person name="Gargeya S."/>
            <person name="Abouelleil A."/>
            <person name="Alvarado L."/>
            <person name="Chapman S.B."/>
            <person name="Gainer-Dewar J."/>
            <person name="Goldberg J."/>
            <person name="Griggs A."/>
            <person name="Gujja S."/>
            <person name="Hansen M."/>
            <person name="Howarth C."/>
            <person name="Imamovic A."/>
            <person name="Larimer J."/>
            <person name="Murphy C."/>
            <person name="Naylor J."/>
            <person name="Pearson M."/>
            <person name="Priest M."/>
            <person name="Roberts A."/>
            <person name="Saif S."/>
            <person name="Shea T."/>
            <person name="Sykes S."/>
            <person name="Wortman J."/>
            <person name="Nusbaum C."/>
            <person name="Birren B."/>
        </authorList>
    </citation>
    <scope>NUCLEOTIDE SEQUENCE [LARGE SCALE GENOMIC DNA]</scope>
    <source>
        <strain evidence="9">IND107</strain>
    </source>
</reference>
<evidence type="ECO:0000256" key="3">
    <source>
        <dbReference type="ARBA" id="ARBA00022692"/>
    </source>
</evidence>
<feature type="compositionally biased region" description="Basic and acidic residues" evidence="6">
    <location>
        <begin position="566"/>
        <end position="578"/>
    </location>
</feature>
<reference evidence="8 9" key="2">
    <citation type="submission" date="2024-01" db="EMBL/GenBank/DDBJ databases">
        <title>Comparative genomics of Cryptococcus and Kwoniella reveals pathogenesis evolution and contrasting modes of karyotype evolution via chromosome fusion or intercentromeric recombination.</title>
        <authorList>
            <person name="Coelho M.A."/>
            <person name="David-Palma M."/>
            <person name="Shea T."/>
            <person name="Bowers K."/>
            <person name="Mcginley-Smith S."/>
            <person name="Mohammad A.W."/>
            <person name="Gnirke A."/>
            <person name="Yurkov A.M."/>
            <person name="Nowrousian M."/>
            <person name="Sun S."/>
            <person name="Cuomo C.A."/>
            <person name="Heitman J."/>
        </authorList>
    </citation>
    <scope>NUCLEOTIDE SEQUENCE [LARGE SCALE GENOMIC DNA]</scope>
    <source>
        <strain evidence="8 9">IND107</strain>
    </source>
</reference>
<dbReference type="InterPro" id="IPR011701">
    <property type="entry name" value="MFS"/>
</dbReference>
<evidence type="ECO:0008006" key="10">
    <source>
        <dbReference type="Google" id="ProtNLM"/>
    </source>
</evidence>